<proteinExistence type="inferred from homology"/>
<dbReference type="SUPFAM" id="SSF144091">
    <property type="entry name" value="Rhomboid-like"/>
    <property type="match status" value="1"/>
</dbReference>
<dbReference type="AlphaFoldDB" id="B0EKN3"/>
<comment type="similarity">
    <text evidence="2 7">Belongs to the derlin family.</text>
</comment>
<dbReference type="GeneID" id="5883843"/>
<evidence type="ECO:0000256" key="7">
    <source>
        <dbReference type="RuleBase" id="RU363059"/>
    </source>
</evidence>
<gene>
    <name evidence="8" type="ORF">EDI_073840</name>
</gene>
<dbReference type="GO" id="GO:0005789">
    <property type="term" value="C:endoplasmic reticulum membrane"/>
    <property type="evidence" value="ECO:0007669"/>
    <property type="project" value="UniProtKB-SubCell"/>
</dbReference>
<dbReference type="GO" id="GO:0006950">
    <property type="term" value="P:response to stress"/>
    <property type="evidence" value="ECO:0007669"/>
    <property type="project" value="UniProtKB-ARBA"/>
</dbReference>
<dbReference type="InterPro" id="IPR035952">
    <property type="entry name" value="Rhomboid-like_sf"/>
</dbReference>
<dbReference type="OMA" id="VYLPWIS"/>
<keyword evidence="5 7" id="KW-1133">Transmembrane helix</keyword>
<evidence type="ECO:0000256" key="5">
    <source>
        <dbReference type="ARBA" id="ARBA00022989"/>
    </source>
</evidence>
<sequence length="190" mass="22760">MKVRLIHISQLVFDVNAILSGEIWRLVTPFLVCSDRFSVWFLFEILFLSQTLSQIEQTYRNYFPGQLPLLFSSFSQFTLYLWSKQNREQRVLVFFLFAMPLVYLPWISLLLHASFMTELVNNVYGICVGHIIYWLETVFPMYYKWKPLEPPKFLCDLFISPVHLEEEQNRDIELNEENQTEDQQVNENDE</sequence>
<organism evidence="9">
    <name type="scientific">Entamoeba dispar (strain ATCC PRA-260 / SAW760)</name>
    <dbReference type="NCBI Taxonomy" id="370354"/>
    <lineage>
        <taxon>Eukaryota</taxon>
        <taxon>Amoebozoa</taxon>
        <taxon>Evosea</taxon>
        <taxon>Archamoebae</taxon>
        <taxon>Mastigamoebida</taxon>
        <taxon>Entamoebidae</taxon>
        <taxon>Entamoeba</taxon>
    </lineage>
</organism>
<dbReference type="eggNOG" id="KOG0858">
    <property type="taxonomic scope" value="Eukaryota"/>
</dbReference>
<evidence type="ECO:0000313" key="9">
    <source>
        <dbReference type="Proteomes" id="UP000008076"/>
    </source>
</evidence>
<comment type="function">
    <text evidence="7">May be involved in the degradation of misfolded endoplasmic reticulum (ER) luminal proteins.</text>
</comment>
<evidence type="ECO:0000256" key="3">
    <source>
        <dbReference type="ARBA" id="ARBA00022692"/>
    </source>
</evidence>
<keyword evidence="4 7" id="KW-0256">Endoplasmic reticulum</keyword>
<dbReference type="EMBL" id="DS549764">
    <property type="protein sequence ID" value="EDR24913.1"/>
    <property type="molecule type" value="Genomic_DNA"/>
</dbReference>
<feature type="transmembrane region" description="Helical" evidence="7">
    <location>
        <begin position="91"/>
        <end position="111"/>
    </location>
</feature>
<comment type="subcellular location">
    <subcellularLocation>
        <location evidence="1 7">Endoplasmic reticulum membrane</location>
        <topology evidence="1 7">Multi-pass membrane protein</topology>
    </subcellularLocation>
</comment>
<keyword evidence="9" id="KW-1185">Reference proteome</keyword>
<evidence type="ECO:0000256" key="2">
    <source>
        <dbReference type="ARBA" id="ARBA00008917"/>
    </source>
</evidence>
<dbReference type="InterPro" id="IPR007599">
    <property type="entry name" value="DER1"/>
</dbReference>
<protein>
    <recommendedName>
        <fullName evidence="7">Derlin</fullName>
    </recommendedName>
</protein>
<dbReference type="PANTHER" id="PTHR11009">
    <property type="entry name" value="DER1-LIKE PROTEIN, DERLIN"/>
    <property type="match status" value="1"/>
</dbReference>
<dbReference type="Pfam" id="PF04511">
    <property type="entry name" value="DER1"/>
    <property type="match status" value="1"/>
</dbReference>
<name>B0EKN3_ENTDS</name>
<dbReference type="OrthoDB" id="1716531at2759"/>
<dbReference type="Proteomes" id="UP000008076">
    <property type="component" value="Unassembled WGS sequence"/>
</dbReference>
<evidence type="ECO:0000256" key="6">
    <source>
        <dbReference type="ARBA" id="ARBA00023136"/>
    </source>
</evidence>
<comment type="caution">
    <text evidence="7">Lacks conserved residue(s) required for the propagation of feature annotation.</text>
</comment>
<keyword evidence="6 7" id="KW-0472">Membrane</keyword>
<dbReference type="RefSeq" id="XP_001738744.1">
    <property type="nucleotide sequence ID" value="XM_001738692.1"/>
</dbReference>
<keyword evidence="3 7" id="KW-0812">Transmembrane</keyword>
<evidence type="ECO:0000313" key="8">
    <source>
        <dbReference type="EMBL" id="EDR24913.1"/>
    </source>
</evidence>
<evidence type="ECO:0000256" key="4">
    <source>
        <dbReference type="ARBA" id="ARBA00022824"/>
    </source>
</evidence>
<dbReference type="KEGG" id="edi:EDI_073840"/>
<evidence type="ECO:0000256" key="1">
    <source>
        <dbReference type="ARBA" id="ARBA00004477"/>
    </source>
</evidence>
<feature type="transmembrane region" description="Helical" evidence="7">
    <location>
        <begin position="123"/>
        <end position="143"/>
    </location>
</feature>
<reference evidence="9" key="1">
    <citation type="submission" date="2007-12" db="EMBL/GenBank/DDBJ databases">
        <title>Annotation of Entamoeba dispar SAW760.</title>
        <authorList>
            <person name="Lorenzi H."/>
            <person name="Inman J."/>
            <person name="Schobel S."/>
            <person name="Amedeo P."/>
            <person name="Caler E."/>
        </authorList>
    </citation>
    <scope>NUCLEOTIDE SEQUENCE [LARGE SCALE GENOMIC DNA]</scope>
    <source>
        <strain evidence="9">ATCC PRA-260 / SAW760</strain>
    </source>
</reference>
<accession>B0EKN3</accession>